<reference evidence="2" key="2">
    <citation type="submission" date="2014-06" db="EMBL/GenBank/DDBJ databases">
        <authorList>
            <person name="Aslett M."/>
            <person name="De Silva Nishadi"/>
        </authorList>
    </citation>
    <scope>NUCLEOTIDE SEQUENCE</scope>
    <source>
        <strain evidence="2">Bond</strain>
    </source>
</reference>
<reference evidence="2" key="1">
    <citation type="journal article" date="2014" name="Nucleic Acids Res.">
        <title>The evolutionary dynamics of variant antigen genes in Babesia reveal a history of genomic innovation underlying host-parasite interaction.</title>
        <authorList>
            <person name="Jackson A.P."/>
            <person name="Otto T.D."/>
            <person name="Darby A."/>
            <person name="Ramaprasad A."/>
            <person name="Xia D."/>
            <person name="Echaide I.E."/>
            <person name="Farber M."/>
            <person name="Gahlot S."/>
            <person name="Gamble J."/>
            <person name="Gupta D."/>
            <person name="Gupta Y."/>
            <person name="Jackson L."/>
            <person name="Malandrin L."/>
            <person name="Malas T.B."/>
            <person name="Moussa E."/>
            <person name="Nair M."/>
            <person name="Reid AJ."/>
            <person name="Sanders M."/>
            <person name="Sharma J."/>
            <person name="Tracey A."/>
            <person name="Quail M.A."/>
            <person name="Weir W."/>
            <person name="Wastling J.M."/>
            <person name="Hall N."/>
            <person name="Willadsen P."/>
            <person name="Lingelbach K."/>
            <person name="Shiels B."/>
            <person name="Tait A."/>
            <person name="Berriman M."/>
            <person name="Allred D.R."/>
            <person name="Pain A."/>
        </authorList>
    </citation>
    <scope>NUCLEOTIDE SEQUENCE</scope>
    <source>
        <strain evidence="2">Bond</strain>
    </source>
</reference>
<proteinExistence type="predicted"/>
<dbReference type="RefSeq" id="XP_012770817.1">
    <property type="nucleotide sequence ID" value="XM_012915363.1"/>
</dbReference>
<protein>
    <recommendedName>
        <fullName evidence="3">C3H1-type domain-containing protein</fullName>
    </recommendedName>
</protein>
<organism evidence="2">
    <name type="scientific">Babesia bigemina</name>
    <dbReference type="NCBI Taxonomy" id="5866"/>
    <lineage>
        <taxon>Eukaryota</taxon>
        <taxon>Sar</taxon>
        <taxon>Alveolata</taxon>
        <taxon>Apicomplexa</taxon>
        <taxon>Aconoidasida</taxon>
        <taxon>Piroplasmida</taxon>
        <taxon>Babesiidae</taxon>
        <taxon>Babesia</taxon>
    </lineage>
</organism>
<dbReference type="VEuPathDB" id="PiroplasmaDB:BBBOND_0005370"/>
<sequence>MAPKKLTDCPENLRESIDWLIQVRHGNDNGLEHLSNAVKKLIDEAIEKAYTTNFDALLKALDSAKSYNCCKDKVAAIEKLKDLKNIENNLFNDFKTKCADIRNCNKNHLDDAQQRAYDDVKSKLEQVKKLGDSLKGLIDQNSCETLLTNLCDGLQNFLGFDPSCKGYTGQGIVYSDLDRLCDAVMGFLKGVLEGVKDDDAVTTYDKYISEPNKRLNEVIKLLEEKIRSGRDGLAASVEQVKRWLEGYGREVNSKTGKVTGLISAIKNHVATILKKISERNTSTNKYVDLDTVDSCLQQCLGTSKKCIAEILEGDNCALIALDTELRKKLRESLMKIKHEVQRFGKSWDRDFLQLDSMNTTIEKQMADLKTEVNKDVEKKFLELQDQLTSEFTTNIQKPITQVNNDLQNVFNDLGKWIDRAKQIAEYGIAQAEAILKEVDDNPSIGKKRNEVKNAADALKNKADTLYVAASKAKTHAKLLLATVPGYIEAAVRVALLKDLGQLKNDCKECIKTYFNELVKAKFGEAARRGVGTVENLQSPELQEWLKIVKNESDEGTLVTSLSNTRGGFVDVLNALEGLKNVFLTKSKESFFGSMSLDAQDKIEKMYGPLNTQPHTSGNPLIKQFDAAKESAINENIAQVKKTVVDEDLAIVNGSNKETQIDQHTFQNLLEKVEANLFTLMSTIQGFAGSAGVGGVDPKGVRNYFEELDKMLTKNGPNDDSDSNTKSLDGIKKRIDDILKTTAEGNLKNILDNAAAFLRTIEQQSKQTIRDIQNKLAAQVKEKIKNITDQAEAQYVDSRIHEMSIFNNVVQKQHALVEAAVKADKATGIKGLMKAMYGGKHPRAQTRDTTLLEQLKAATNLQSAGTLSIPSKKYLDEIVVYVWSEINRTLESPDSRNHAYIGGINKIKDALDFLLKFIGNAENKYNFDNEFLRLLDALTTSLTSFNPSMFGATSCPPLDALKKGLLSFTKQLSKAYVNTYSGGKWKENYKHNYARICFSIFPLMLSDLSELKREISDPKGKWKKYVIYNPNEAESLNAVFFSKRGYDAGRHPASLHGELNHKEGFNAEEIVGLLKSEHQTKYDILASLLQQCTHISTYHKVRHLRVIKNATHPCSIFDMLCWFGGLQYNSVYEALIKHCYMLHNNEKDALLKTKLWEVLSIHLPRLSWYSQTLLTTFVGTGDASTFYCCQYIGNCLGLYYPSTAAECFDMLLDILRRLFPVLRFVQSQCSIPSKLYGWRECRYGKDIPTTKSQYISQSTERATCQQTSPLMRYLNDCLPGHLPHHLTSVGCKSECETCLKGAPGMPCLTPLGFRAFSGSTKTGKDLCSTLDKICGNNGMLVALYSSLTCYAARPPVAFPDIFSFYCQVTQQWTWMANEEAALNTTNIQKAISDKIIATVACDYNAAKHLLRPCRELNRSTAHDNHNMNDDLDLEYLIGCKNDQCGNYINMLNRPAYSMFAPKHADKYLSWLLYLCPRIVVFLKRVKEAYSGISCYDTGCGGCLNYDFCKRGKHGCKPCGCMSMVQCKGVASVFYQYGLTFRDASDKSKKQCFYFRESVDRILKSKLLVDFLSAIDTFMFTIRAPFIWTVVALWSLSLLYLLYVSIGRLDTLHIRSHLRSLSSHKIAAQSLLAAARVGKLSKISYLQA</sequence>
<evidence type="ECO:0008006" key="3">
    <source>
        <dbReference type="Google" id="ProtNLM"/>
    </source>
</evidence>
<keyword evidence="1" id="KW-0472">Membrane</keyword>
<dbReference type="EMBL" id="LK055216">
    <property type="protein sequence ID" value="CDR71874.1"/>
    <property type="molecule type" value="Genomic_DNA"/>
</dbReference>
<dbReference type="KEGG" id="bbig:BBBOND_0005370"/>
<dbReference type="OrthoDB" id="10495924at2759"/>
<dbReference type="GeneID" id="24562091"/>
<evidence type="ECO:0000313" key="2">
    <source>
        <dbReference type="EMBL" id="CDR71874.1"/>
    </source>
</evidence>
<name>A0A061BTR4_BABBI</name>
<keyword evidence="1" id="KW-0812">Transmembrane</keyword>
<accession>A0A061BTR4</accession>
<keyword evidence="1" id="KW-1133">Transmembrane helix</keyword>
<gene>
    <name evidence="2" type="ORF">BBBOND_0005370</name>
</gene>
<evidence type="ECO:0000256" key="1">
    <source>
        <dbReference type="SAM" id="Phobius"/>
    </source>
</evidence>
<feature type="transmembrane region" description="Helical" evidence="1">
    <location>
        <begin position="1584"/>
        <end position="1604"/>
    </location>
</feature>